<keyword evidence="3" id="KW-1185">Reference proteome</keyword>
<gene>
    <name evidence="2" type="ORF">H9L24_20755</name>
</gene>
<protein>
    <recommendedName>
        <fullName evidence="4">Energy transducer TonB</fullName>
    </recommendedName>
</protein>
<dbReference type="KEGG" id="amon:H9L24_20755"/>
<name>A0A7H0HLN0_9BURK</name>
<dbReference type="Proteomes" id="UP000516057">
    <property type="component" value="Chromosome"/>
</dbReference>
<evidence type="ECO:0008006" key="4">
    <source>
        <dbReference type="Google" id="ProtNLM"/>
    </source>
</evidence>
<dbReference type="AlphaFoldDB" id="A0A7H0HLN0"/>
<sequence length="144" mass="15646">MTATAILLAACQSPPESTRPGPSGSGATSTSSSQASSPRAYRQDAARHLYGQNAQRVYPGKLPPMLYAVGVLEVDIDRAGGVTRVHWMRAPRHAPEVMAEIEQLVRAAAPFPAPTRLGRVTYTDVWLWDRSGRFQLDTLTEGQN</sequence>
<dbReference type="EMBL" id="CP060790">
    <property type="protein sequence ID" value="QNP61446.1"/>
    <property type="molecule type" value="Genomic_DNA"/>
</dbReference>
<evidence type="ECO:0000313" key="2">
    <source>
        <dbReference type="EMBL" id="QNP61446.1"/>
    </source>
</evidence>
<feature type="compositionally biased region" description="Low complexity" evidence="1">
    <location>
        <begin position="18"/>
        <end position="40"/>
    </location>
</feature>
<organism evidence="2 3">
    <name type="scientific">Paenacidovorax monticola</name>
    <dbReference type="NCBI Taxonomy" id="1926868"/>
    <lineage>
        <taxon>Bacteria</taxon>
        <taxon>Pseudomonadati</taxon>
        <taxon>Pseudomonadota</taxon>
        <taxon>Betaproteobacteria</taxon>
        <taxon>Burkholderiales</taxon>
        <taxon>Comamonadaceae</taxon>
        <taxon>Paenacidovorax</taxon>
    </lineage>
</organism>
<accession>A0A7H0HLN0</accession>
<proteinExistence type="predicted"/>
<reference evidence="2 3" key="1">
    <citation type="submission" date="2020-08" db="EMBL/GenBank/DDBJ databases">
        <title>Genome sequence of Acidovorax monticola KACC 19171T.</title>
        <authorList>
            <person name="Hyun D.-W."/>
            <person name="Bae J.-W."/>
        </authorList>
    </citation>
    <scope>NUCLEOTIDE SEQUENCE [LARGE SCALE GENOMIC DNA]</scope>
    <source>
        <strain evidence="2 3">KACC 19171</strain>
    </source>
</reference>
<dbReference type="Gene3D" id="3.30.1150.10">
    <property type="match status" value="1"/>
</dbReference>
<dbReference type="SUPFAM" id="SSF74653">
    <property type="entry name" value="TolA/TonB C-terminal domain"/>
    <property type="match status" value="1"/>
</dbReference>
<evidence type="ECO:0000313" key="3">
    <source>
        <dbReference type="Proteomes" id="UP000516057"/>
    </source>
</evidence>
<feature type="region of interest" description="Disordered" evidence="1">
    <location>
        <begin position="10"/>
        <end position="43"/>
    </location>
</feature>
<evidence type="ECO:0000256" key="1">
    <source>
        <dbReference type="SAM" id="MobiDB-lite"/>
    </source>
</evidence>